<dbReference type="Gene3D" id="1.50.10.10">
    <property type="match status" value="1"/>
</dbReference>
<evidence type="ECO:0000256" key="1">
    <source>
        <dbReference type="ARBA" id="ARBA00022676"/>
    </source>
</evidence>
<dbReference type="GO" id="GO:0005975">
    <property type="term" value="P:carbohydrate metabolic process"/>
    <property type="evidence" value="ECO:0007669"/>
    <property type="project" value="InterPro"/>
</dbReference>
<dbReference type="SUPFAM" id="SSF48208">
    <property type="entry name" value="Six-hairpin glycosidases"/>
    <property type="match status" value="1"/>
</dbReference>
<dbReference type="GO" id="GO:0016757">
    <property type="term" value="F:glycosyltransferase activity"/>
    <property type="evidence" value="ECO:0007669"/>
    <property type="project" value="UniProtKB-KW"/>
</dbReference>
<dbReference type="InterPro" id="IPR033432">
    <property type="entry name" value="GH94_catalytic"/>
</dbReference>
<keyword evidence="6" id="KW-1185">Reference proteome</keyword>
<dbReference type="RefSeq" id="WP_189514511.1">
    <property type="nucleotide sequence ID" value="NZ_BMXG01000010.1"/>
</dbReference>
<dbReference type="InterPro" id="IPR011013">
    <property type="entry name" value="Gal_mutarotase_sf_dom"/>
</dbReference>
<dbReference type="InterPro" id="IPR052047">
    <property type="entry name" value="GH94_Enzymes"/>
</dbReference>
<evidence type="ECO:0000259" key="4">
    <source>
        <dbReference type="Pfam" id="PF17167"/>
    </source>
</evidence>
<reference evidence="5" key="2">
    <citation type="submission" date="2020-09" db="EMBL/GenBank/DDBJ databases">
        <authorList>
            <person name="Sun Q."/>
            <person name="Kim S."/>
        </authorList>
    </citation>
    <scope>NUCLEOTIDE SEQUENCE</scope>
    <source>
        <strain evidence="5">KCTC 12870</strain>
    </source>
</reference>
<feature type="domain" description="Glycosyl hydrolase 94 catalytic" evidence="4">
    <location>
        <begin position="307"/>
        <end position="702"/>
    </location>
</feature>
<dbReference type="GO" id="GO:0030246">
    <property type="term" value="F:carbohydrate binding"/>
    <property type="evidence" value="ECO:0007669"/>
    <property type="project" value="InterPro"/>
</dbReference>
<keyword evidence="2" id="KW-0808">Transferase</keyword>
<dbReference type="EMBL" id="BMXG01000010">
    <property type="protein sequence ID" value="GHC02751.1"/>
    <property type="molecule type" value="Genomic_DNA"/>
</dbReference>
<feature type="domain" description="Glycosyl hydrolase 94 supersandwich" evidence="3">
    <location>
        <begin position="32"/>
        <end position="284"/>
    </location>
</feature>
<dbReference type="Pfam" id="PF17167">
    <property type="entry name" value="Glyco_hydro_94"/>
    <property type="match status" value="1"/>
</dbReference>
<evidence type="ECO:0000259" key="3">
    <source>
        <dbReference type="Pfam" id="PF06165"/>
    </source>
</evidence>
<evidence type="ECO:0000313" key="5">
    <source>
        <dbReference type="EMBL" id="GHC02751.1"/>
    </source>
</evidence>
<dbReference type="Gene3D" id="2.60.420.10">
    <property type="entry name" value="Maltose phosphorylase, domain 3"/>
    <property type="match status" value="1"/>
</dbReference>
<evidence type="ECO:0000313" key="6">
    <source>
        <dbReference type="Proteomes" id="UP000642829"/>
    </source>
</evidence>
<dbReference type="InterPro" id="IPR008928">
    <property type="entry name" value="6-hairpin_glycosidase_sf"/>
</dbReference>
<dbReference type="PANTHER" id="PTHR37469">
    <property type="entry name" value="CELLOBIONIC ACID PHOSPHORYLASE-RELATED"/>
    <property type="match status" value="1"/>
</dbReference>
<dbReference type="AlphaFoldDB" id="A0A8J3DG34"/>
<dbReference type="InterPro" id="IPR010383">
    <property type="entry name" value="Glyco_hydrolase_94_b-supersand"/>
</dbReference>
<accession>A0A8J3DG34</accession>
<reference evidence="5" key="1">
    <citation type="journal article" date="2014" name="Int. J. Syst. Evol. Microbiol.">
        <title>Complete genome sequence of Corynebacterium casei LMG S-19264T (=DSM 44701T), isolated from a smear-ripened cheese.</title>
        <authorList>
            <consortium name="US DOE Joint Genome Institute (JGI-PGF)"/>
            <person name="Walter F."/>
            <person name="Albersmeier A."/>
            <person name="Kalinowski J."/>
            <person name="Ruckert C."/>
        </authorList>
    </citation>
    <scope>NUCLEOTIDE SEQUENCE</scope>
    <source>
        <strain evidence="5">KCTC 12870</strain>
    </source>
</reference>
<dbReference type="PANTHER" id="PTHR37469:SF2">
    <property type="entry name" value="CELLOBIONIC ACID PHOSPHORYLASE"/>
    <property type="match status" value="1"/>
</dbReference>
<proteinExistence type="predicted"/>
<dbReference type="Pfam" id="PF06165">
    <property type="entry name" value="GH94_b-supersand"/>
    <property type="match status" value="1"/>
</dbReference>
<name>A0A8J3DG34_9BACT</name>
<gene>
    <name evidence="5" type="ORF">GCM10007047_19270</name>
</gene>
<sequence>MHSTTSKGPVVNPQQNSRIETTPWGYFDQKNREYVLLSPFSPRPWKNILWNTHYNTHPNQTTGGISYKREDSGETILLNWSGHKYFYLQNVDTGQLFSPGYSPICNRDFNNFKYRYGLNYSITEIEQYGLRLTITHTVDTENPVEYFETSLHNTGQSTATWRVIFYTDLALNQGSAKFQTANPFSSARSRDGHCLELHSLEPLTGKTRTAFLESSDVFGGALFTRLDFTGTYGNLTRPDALICNWPEADSAIEAPILCGYSEHTLCPGESKDLLIALGLRFNATGVDEPRFRSEQVRRSKDQQSKWFDDLYGKLTVSTPDPVFDLYTNTWIKHQLTYSAYWNRGWAKGFRDSNQDAWAFTLLDPQRSRKMILDCLPYQYDDGRTVRKWGPVDRDQYNDGGAWLIFATHAYLAETGDFELLEERAPFFESEEASSVYEHLKRGADYLWNNRGDRKLCLMPYGDWNDRLTGIGKDGKGQSVWTTMALAQSLRLLAEIAAKVGKANDAQSFEQRYRTVTDDLRREAWNGQWYSRAFTDAGHPVGTPDCAEGSIYLLPQAWSMISGIATEEQIPSVLEATYRYLQVDHGFRLLNPPYTRFDPSIGLLSSTPPGHLENGGNYCHGSMFMAYALGQSGRVDDALDTLKRILPINPQNPPSHSHQEPFSLTNSYYAPEAGKDSSGRSYFSWRTGTAGWAFRTAIESILGVVAGIDGLDVRAKLPSDWDRASMSRNYRNKQIQIEWKRTGIGSRFLNGNSINSVPIKAEQLSENNNLLEITF</sequence>
<dbReference type="Gene3D" id="2.70.98.40">
    <property type="entry name" value="Glycoside hydrolase, family 65, N-terminal domain"/>
    <property type="match status" value="1"/>
</dbReference>
<dbReference type="InterPro" id="IPR037018">
    <property type="entry name" value="GH65_N"/>
</dbReference>
<dbReference type="SUPFAM" id="SSF74650">
    <property type="entry name" value="Galactose mutarotase-like"/>
    <property type="match status" value="1"/>
</dbReference>
<evidence type="ECO:0000256" key="2">
    <source>
        <dbReference type="ARBA" id="ARBA00022679"/>
    </source>
</evidence>
<keyword evidence="1" id="KW-0328">Glycosyltransferase</keyword>
<dbReference type="InterPro" id="IPR012341">
    <property type="entry name" value="6hp_glycosidase-like_sf"/>
</dbReference>
<organism evidence="5 6">
    <name type="scientific">Cerasicoccus arenae</name>
    <dbReference type="NCBI Taxonomy" id="424488"/>
    <lineage>
        <taxon>Bacteria</taxon>
        <taxon>Pseudomonadati</taxon>
        <taxon>Verrucomicrobiota</taxon>
        <taxon>Opitutia</taxon>
        <taxon>Puniceicoccales</taxon>
        <taxon>Cerasicoccaceae</taxon>
        <taxon>Cerasicoccus</taxon>
    </lineage>
</organism>
<dbReference type="Proteomes" id="UP000642829">
    <property type="component" value="Unassembled WGS sequence"/>
</dbReference>
<protein>
    <submittedName>
        <fullName evidence="5">Uncharacterized protein</fullName>
    </submittedName>
</protein>
<comment type="caution">
    <text evidence="5">The sequence shown here is derived from an EMBL/GenBank/DDBJ whole genome shotgun (WGS) entry which is preliminary data.</text>
</comment>